<gene>
    <name evidence="2" type="ORF">E6C76_01435</name>
</gene>
<dbReference type="OrthoDB" id="8663993at2"/>
<keyword evidence="3" id="KW-1185">Reference proteome</keyword>
<keyword evidence="1" id="KW-1133">Transmembrane helix</keyword>
<dbReference type="EMBL" id="SSOC01000001">
    <property type="protein sequence ID" value="THF67078.1"/>
    <property type="molecule type" value="Genomic_DNA"/>
</dbReference>
<proteinExistence type="predicted"/>
<name>A0A4S4B352_9RHOO</name>
<feature type="transmembrane region" description="Helical" evidence="1">
    <location>
        <begin position="86"/>
        <end position="107"/>
    </location>
</feature>
<organism evidence="2 3">
    <name type="scientific">Pseudothauera nasutitermitis</name>
    <dbReference type="NCBI Taxonomy" id="2565930"/>
    <lineage>
        <taxon>Bacteria</taxon>
        <taxon>Pseudomonadati</taxon>
        <taxon>Pseudomonadota</taxon>
        <taxon>Betaproteobacteria</taxon>
        <taxon>Rhodocyclales</taxon>
        <taxon>Zoogloeaceae</taxon>
        <taxon>Pseudothauera</taxon>
    </lineage>
</organism>
<evidence type="ECO:0000313" key="2">
    <source>
        <dbReference type="EMBL" id="THF67078.1"/>
    </source>
</evidence>
<feature type="transmembrane region" description="Helical" evidence="1">
    <location>
        <begin position="54"/>
        <end position="74"/>
    </location>
</feature>
<evidence type="ECO:0000313" key="3">
    <source>
        <dbReference type="Proteomes" id="UP000308430"/>
    </source>
</evidence>
<evidence type="ECO:0000256" key="1">
    <source>
        <dbReference type="SAM" id="Phobius"/>
    </source>
</evidence>
<dbReference type="RefSeq" id="WP_136346487.1">
    <property type="nucleotide sequence ID" value="NZ_SSOC01000001.1"/>
</dbReference>
<accession>A0A4S4B352</accession>
<feature type="transmembrane region" description="Helical" evidence="1">
    <location>
        <begin position="6"/>
        <end position="26"/>
    </location>
</feature>
<protein>
    <submittedName>
        <fullName evidence="2">Uncharacterized protein</fullName>
    </submittedName>
</protein>
<dbReference type="AlphaFoldDB" id="A0A4S4B352"/>
<keyword evidence="1" id="KW-0812">Transmembrane</keyword>
<reference evidence="2 3" key="1">
    <citation type="submission" date="2019-04" db="EMBL/GenBank/DDBJ databases">
        <title>Azoarcus nasutitermitis sp. nov. isolated from termite nest.</title>
        <authorList>
            <person name="Lin S.-Y."/>
            <person name="Hameed A."/>
            <person name="Hsu Y.-H."/>
            <person name="Young C.-C."/>
        </authorList>
    </citation>
    <scope>NUCLEOTIDE SEQUENCE [LARGE SCALE GENOMIC DNA]</scope>
    <source>
        <strain evidence="2 3">CC-YHH838</strain>
    </source>
</reference>
<keyword evidence="1" id="KW-0472">Membrane</keyword>
<comment type="caution">
    <text evidence="2">The sequence shown here is derived from an EMBL/GenBank/DDBJ whole genome shotgun (WGS) entry which is preliminary data.</text>
</comment>
<dbReference type="Proteomes" id="UP000308430">
    <property type="component" value="Unassembled WGS sequence"/>
</dbReference>
<sequence>MNTLSAKSIVVSIIAVIIVFSVLSWLPSPEPKDIGRLFVNCFLCWFLFKGKNWARWTLAVLLAAGGTMIVFVMATGQPGIEKSITLYLMSFAYLVSAGLLSFSRIVASHFAAPTIQADS</sequence>